<dbReference type="GO" id="GO:0004065">
    <property type="term" value="F:arylsulfatase activity"/>
    <property type="evidence" value="ECO:0007669"/>
    <property type="project" value="TreeGrafter"/>
</dbReference>
<dbReference type="InterPro" id="IPR024607">
    <property type="entry name" value="Sulfatase_CS"/>
</dbReference>
<dbReference type="PROSITE" id="PS00523">
    <property type="entry name" value="SULFATASE_1"/>
    <property type="match status" value="1"/>
</dbReference>
<dbReference type="Gene3D" id="3.40.720.10">
    <property type="entry name" value="Alkaline Phosphatase, subunit A"/>
    <property type="match status" value="1"/>
</dbReference>
<keyword evidence="8" id="KW-1185">Reference proteome</keyword>
<keyword evidence="3" id="KW-0378">Hydrolase</keyword>
<dbReference type="AlphaFoldDB" id="A0A7G7GES0"/>
<feature type="signal peptide" evidence="5">
    <location>
        <begin position="1"/>
        <end position="21"/>
    </location>
</feature>
<dbReference type="SUPFAM" id="SSF53649">
    <property type="entry name" value="Alkaline phosphatase-like"/>
    <property type="match status" value="1"/>
</dbReference>
<dbReference type="KEGG" id="aswu:HUW51_24175"/>
<dbReference type="RefSeq" id="WP_185272143.1">
    <property type="nucleotide sequence ID" value="NZ_CP055156.1"/>
</dbReference>
<dbReference type="GO" id="GO:0046872">
    <property type="term" value="F:metal ion binding"/>
    <property type="evidence" value="ECO:0007669"/>
    <property type="project" value="UniProtKB-KW"/>
</dbReference>
<proteinExistence type="inferred from homology"/>
<dbReference type="PANTHER" id="PTHR42693:SF53">
    <property type="entry name" value="ENDO-4-O-SULFATASE"/>
    <property type="match status" value="1"/>
</dbReference>
<dbReference type="CDD" id="cd16145">
    <property type="entry name" value="ARS_like"/>
    <property type="match status" value="1"/>
</dbReference>
<sequence>MMLKKISCFFLIVLGAFTSFAQNKPNVVFILADDLGYGDIGVFGQKLIKTPNIDKLAANGIRFTQFYAGTSVCAPSRAALLTGKHTGHTPVRGNYEIQPEGQFPLADSVFTTAELFRKAGYATGLFGKWGLGFPGSPGEPNKQGFNQFYGYNCQRQSHNFFPSHLWHNQQRVNLTNTPTVQPQYAPELIQEKALAFLAANSKKPFFLYLAYTLPHAALQLPADDKNLKFYKKQFNEQPQTVPATWNGVGYQPQAYPRATYAAMVTRLDDYVGQVVSQLKTLGLDKNTLIVFTSDNGPHREGGNQLEYFNSSGGFRGIKRDLYEGGIRVPMIVSWPAVIKQARQSDFVGAAWDFMPTFAQLVNQPLPKNLDGISILPTIRNQGKQTAHEFLYWEFHEDGGRQAVRLGNWKGVRLNVKKDRNGPIQLFNLANDPGEKNDISAAHPEIVKQIANLMAREHVPNKDFPLLAME</sequence>
<organism evidence="7 8">
    <name type="scientific">Adhaeribacter swui</name>
    <dbReference type="NCBI Taxonomy" id="2086471"/>
    <lineage>
        <taxon>Bacteria</taxon>
        <taxon>Pseudomonadati</taxon>
        <taxon>Bacteroidota</taxon>
        <taxon>Cytophagia</taxon>
        <taxon>Cytophagales</taxon>
        <taxon>Hymenobacteraceae</taxon>
        <taxon>Adhaeribacter</taxon>
    </lineage>
</organism>
<evidence type="ECO:0000256" key="3">
    <source>
        <dbReference type="ARBA" id="ARBA00022801"/>
    </source>
</evidence>
<accession>A0A7G7GES0</accession>
<reference evidence="7 8" key="1">
    <citation type="journal article" date="2018" name="Int. J. Syst. Evol. Microbiol.">
        <title>Adhaeribacter swui sp. nov., isolated from wet mud.</title>
        <authorList>
            <person name="Kim D.U."/>
            <person name="Kim K.W."/>
            <person name="Kang M.S."/>
            <person name="Kim J.Y."/>
            <person name="Jang J.H."/>
            <person name="Kim M.K."/>
        </authorList>
    </citation>
    <scope>NUCLEOTIDE SEQUENCE [LARGE SCALE GENOMIC DNA]</scope>
    <source>
        <strain evidence="7 8">KCTC 52873</strain>
    </source>
</reference>
<dbReference type="InterPro" id="IPR017850">
    <property type="entry name" value="Alkaline_phosphatase_core_sf"/>
</dbReference>
<dbReference type="PANTHER" id="PTHR42693">
    <property type="entry name" value="ARYLSULFATASE FAMILY MEMBER"/>
    <property type="match status" value="1"/>
</dbReference>
<name>A0A7G7GES0_9BACT</name>
<evidence type="ECO:0000313" key="7">
    <source>
        <dbReference type="EMBL" id="QNF35654.1"/>
    </source>
</evidence>
<dbReference type="EMBL" id="CP055156">
    <property type="protein sequence ID" value="QNF35654.1"/>
    <property type="molecule type" value="Genomic_DNA"/>
</dbReference>
<dbReference type="Gene3D" id="3.30.1120.10">
    <property type="match status" value="1"/>
</dbReference>
<evidence type="ECO:0000256" key="4">
    <source>
        <dbReference type="ARBA" id="ARBA00022837"/>
    </source>
</evidence>
<protein>
    <submittedName>
        <fullName evidence="7">Arylsulfatase</fullName>
    </submittedName>
</protein>
<feature type="chain" id="PRO_5028858684" evidence="5">
    <location>
        <begin position="22"/>
        <end position="469"/>
    </location>
</feature>
<keyword evidence="2" id="KW-0479">Metal-binding</keyword>
<dbReference type="Proteomes" id="UP000515237">
    <property type="component" value="Chromosome"/>
</dbReference>
<evidence type="ECO:0000313" key="8">
    <source>
        <dbReference type="Proteomes" id="UP000515237"/>
    </source>
</evidence>
<keyword evidence="5" id="KW-0732">Signal</keyword>
<gene>
    <name evidence="7" type="ORF">HUW51_24175</name>
</gene>
<keyword evidence="4" id="KW-0106">Calcium</keyword>
<evidence type="ECO:0000256" key="1">
    <source>
        <dbReference type="ARBA" id="ARBA00008779"/>
    </source>
</evidence>
<comment type="similarity">
    <text evidence="1">Belongs to the sulfatase family.</text>
</comment>
<dbReference type="InterPro" id="IPR000917">
    <property type="entry name" value="Sulfatase_N"/>
</dbReference>
<evidence type="ECO:0000259" key="6">
    <source>
        <dbReference type="Pfam" id="PF00884"/>
    </source>
</evidence>
<dbReference type="InterPro" id="IPR050738">
    <property type="entry name" value="Sulfatase"/>
</dbReference>
<evidence type="ECO:0000256" key="5">
    <source>
        <dbReference type="SAM" id="SignalP"/>
    </source>
</evidence>
<dbReference type="Pfam" id="PF00884">
    <property type="entry name" value="Sulfatase"/>
    <property type="match status" value="1"/>
</dbReference>
<feature type="domain" description="Sulfatase N-terminal" evidence="6">
    <location>
        <begin position="25"/>
        <end position="361"/>
    </location>
</feature>
<evidence type="ECO:0000256" key="2">
    <source>
        <dbReference type="ARBA" id="ARBA00022723"/>
    </source>
</evidence>